<reference evidence="1" key="1">
    <citation type="journal article" date="2020" name="Stud. Mycol.">
        <title>101 Dothideomycetes genomes: a test case for predicting lifestyles and emergence of pathogens.</title>
        <authorList>
            <person name="Haridas S."/>
            <person name="Albert R."/>
            <person name="Binder M."/>
            <person name="Bloem J."/>
            <person name="Labutti K."/>
            <person name="Salamov A."/>
            <person name="Andreopoulos B."/>
            <person name="Baker S."/>
            <person name="Barry K."/>
            <person name="Bills G."/>
            <person name="Bluhm B."/>
            <person name="Cannon C."/>
            <person name="Castanera R."/>
            <person name="Culley D."/>
            <person name="Daum C."/>
            <person name="Ezra D."/>
            <person name="Gonzalez J."/>
            <person name="Henrissat B."/>
            <person name="Kuo A."/>
            <person name="Liang C."/>
            <person name="Lipzen A."/>
            <person name="Lutzoni F."/>
            <person name="Magnuson J."/>
            <person name="Mondo S."/>
            <person name="Nolan M."/>
            <person name="Ohm R."/>
            <person name="Pangilinan J."/>
            <person name="Park H.-J."/>
            <person name="Ramirez L."/>
            <person name="Alfaro M."/>
            <person name="Sun H."/>
            <person name="Tritt A."/>
            <person name="Yoshinaga Y."/>
            <person name="Zwiers L.-H."/>
            <person name="Turgeon B."/>
            <person name="Goodwin S."/>
            <person name="Spatafora J."/>
            <person name="Crous P."/>
            <person name="Grigoriev I."/>
        </authorList>
    </citation>
    <scope>NUCLEOTIDE SEQUENCE</scope>
    <source>
        <strain evidence="1">CBS 525.71</strain>
    </source>
</reference>
<evidence type="ECO:0000313" key="1">
    <source>
        <dbReference type="EMBL" id="KAF2621248.1"/>
    </source>
</evidence>
<keyword evidence="2" id="KW-1185">Reference proteome</keyword>
<evidence type="ECO:0000313" key="2">
    <source>
        <dbReference type="Proteomes" id="UP000799754"/>
    </source>
</evidence>
<accession>A0ACB6RJG6</accession>
<proteinExistence type="predicted"/>
<name>A0ACB6RJG6_9PLEO</name>
<organism evidence="1 2">
    <name type="scientific">Macroventuria anomochaeta</name>
    <dbReference type="NCBI Taxonomy" id="301207"/>
    <lineage>
        <taxon>Eukaryota</taxon>
        <taxon>Fungi</taxon>
        <taxon>Dikarya</taxon>
        <taxon>Ascomycota</taxon>
        <taxon>Pezizomycotina</taxon>
        <taxon>Dothideomycetes</taxon>
        <taxon>Pleosporomycetidae</taxon>
        <taxon>Pleosporales</taxon>
        <taxon>Pleosporineae</taxon>
        <taxon>Didymellaceae</taxon>
        <taxon>Macroventuria</taxon>
    </lineage>
</organism>
<sequence length="932" mass="103068">MTKLRREHGTARQLGAINNILKPQSPVQRSRRPAPHPEQTRDLHGGTRVDVQSGRQSQPIQHTQCQSRGTCNEKLRQSQQSNRRNQGSFHHDNERRSRSPQHAPRDRSDSPHQRVRGRQNDQRRPHSPQQEQQKVSHGAQRKGSKPVKGHQKSRTTPKATNVGANNDHSSSGKRKRSTIDDGNDAERAQATKHQVARLDVHRPKQPLCRAPTSQDNGIAKTEAITATTIVKSQRQSVSKAPIQLPSPPSSDASPECGGHTKEIEESGGSSQQDIVIPTPAEKIREERNLPSTMSTPPKHNEKRQRDETDSAGKAPQRLRQMKAVKPTKLQRTPSTHHPQTRAVQSEPSIAPVTPNDEPKDVKAAKVQRIPPARHHAVRPESSFAPVTPNPECDLKFLDYLHDSVPVLYSIKIKHTHSSELLNCPADKLVWDALDAIEAGFKPHSRYGWPTAIEPLGRTPSKDNPTRVLNDVDLYLHETEGKLHVATDRGLIPIMDYLKLIGVPETQPVRFDGRIPPWAKAALRARENRRVVQAWGEDQKVKKGTPLKIHQVALSLESHAEVQSERAKEAMLKVVPQANETAKAQTTSTVQDGKAKKAEDNNAPRTNKVVEATAEPKIEEEEEILEVREGDLPLPLGSIVVVYEVDQDDIWAYGRLSGTDKKGYFPISHTCPVDWSLENVAEWGARYFMDPLPESTDPKEKDWNGLAHWIRREGCPEGPTWEDTCAAAAVKAKAAKDRRLATKKANSNFNAALSRNADTRNLRGMAALGAIKMPAEQATAATELTTTTTTSTMMETTIEGAAPEVSNSGISKDSEKTKVAGSNADVREDSAQPADDVFKARIGRTILLEVEQVASGRADTGATTMSEAEERKGVNGDVAQEPEVPEPQVEKGGMDTKDVGALAPRNTFTVPHYEPFTRNDDIEYDWGDSDDER</sequence>
<dbReference type="EMBL" id="MU006758">
    <property type="protein sequence ID" value="KAF2621248.1"/>
    <property type="molecule type" value="Genomic_DNA"/>
</dbReference>
<comment type="caution">
    <text evidence="1">The sequence shown here is derived from an EMBL/GenBank/DDBJ whole genome shotgun (WGS) entry which is preliminary data.</text>
</comment>
<protein>
    <submittedName>
        <fullName evidence="1">Uncharacterized protein</fullName>
    </submittedName>
</protein>
<dbReference type="Proteomes" id="UP000799754">
    <property type="component" value="Unassembled WGS sequence"/>
</dbReference>
<gene>
    <name evidence="1" type="ORF">BU25DRAFT_463854</name>
</gene>